<evidence type="ECO:0000313" key="3">
    <source>
        <dbReference type="Proteomes" id="UP001642464"/>
    </source>
</evidence>
<feature type="compositionally biased region" description="Low complexity" evidence="1">
    <location>
        <begin position="427"/>
        <end position="437"/>
    </location>
</feature>
<reference evidence="2 3" key="1">
    <citation type="submission" date="2024-02" db="EMBL/GenBank/DDBJ databases">
        <authorList>
            <person name="Chen Y."/>
            <person name="Shah S."/>
            <person name="Dougan E. K."/>
            <person name="Thang M."/>
            <person name="Chan C."/>
        </authorList>
    </citation>
    <scope>NUCLEOTIDE SEQUENCE [LARGE SCALE GENOMIC DNA]</scope>
</reference>
<name>A0ABP0NK01_9DINO</name>
<dbReference type="Proteomes" id="UP001642464">
    <property type="component" value="Unassembled WGS sequence"/>
</dbReference>
<proteinExistence type="predicted"/>
<protein>
    <submittedName>
        <fullName evidence="2">Uncharacterized protein</fullName>
    </submittedName>
</protein>
<feature type="compositionally biased region" description="Basic and acidic residues" evidence="1">
    <location>
        <begin position="393"/>
        <end position="416"/>
    </location>
</feature>
<sequence length="1196" mass="131476">MAFERLRALESYLDECKSLSNFNEILEKQCAQVVREVNELSKLEMGEAAPLLAMVQQNKLWTKEMQDTICQALTDKVEQSLGRNVLSARSNLQDFVHCPLYLTEADWAVVLGDGNVAEKNQCLMERLYKLGLRNPTEDTYAMLTTLLLLKEPHRFNDFVQLRSSYLAVKNLVKSFLKNQGKSAQGATQNLPNRLPPTVSAYLQEEVKNDVYGPGGGPAPLPNGVSMLNLTQLMQTVPERSTRSTISTLVPKSQPHPAVESMMHAMNNMWFQSMQSMHSMSPFGFGQASQQGPHLSIAPARQQLALPAPGVTVPQAALAAPAVTAPQAKAAGVENQISQIEVVTPQPSMQAPAASSVKAPLAIENGPSVPETGAQEKTKEASALSVNERLEEALQTRDMEKKEKMDQQVEEKMDAQEKVSSQPKDQEAPLLKKPAAAKPKAKAKAPPIKTPVLKRLLSQLLEGERLPRGLVSYGSADDVVDPRRTLQELRAVQDDETEPSSECDEELELEFYGREEKRNQGHEQPSNQPSLAHAEVKEEVQRLLFVAMLKESISGSGKAQRAKGNGKGQDGRENFFDVWIPKGFKKKMDLTRASMTQGLVLGGNLTMYLLNLFIILRAVEAHVASVALRACVWSLDTSIASASDICIEYYESVRPENGFTIMGNGHVVRGKNPNSYTEEQIEHYKKVWVTMKLEGYFDEKAGEVENPSNPYGNPRQQPLQPRGSSASSSSTMAYVATGLGDATSQEVPLEPVDPNMPATQLYEDGTSGPVGPAREDMAPASGPETKAPETEEVPQVNPGIGPFVETQVVPQDGDGDQDFDIALVTCKKCNLPLKLEEAIIRGPRELWCRECNSIYTMLRRHQAWPPAAFAQLSDSDQQCFFARCKQQKDESARSQFSYSRIRDVLVSSLMSEQRKQKTLAVGGTYLPLSVYKQRGYIIDEAFTERNPCQWSHGLNCYTYLLAETSISEAEIHATVEQQVVTAERMVKKRKAVRASDKNEVEDDARSTKPMVLDLVSDDEDEGEKNGPSSGPAHPRPESEAQEVEEKQLTAKQLQAKLKREAAKVTKLAAAEERRKEAQRKKDAKALTKKVVAMSSKLSAPLAAAVHKANEVVAKAESAGVGDAPETQAFKSQLQIVDDYKKKTASSLAYYSKNPTCELSALPFDNEKTCQQAMKDMAKAGSDLKAMVINPAAAAGKS</sequence>
<evidence type="ECO:0000313" key="2">
    <source>
        <dbReference type="EMBL" id="CAK9062735.1"/>
    </source>
</evidence>
<feature type="compositionally biased region" description="Polar residues" evidence="1">
    <location>
        <begin position="705"/>
        <end position="722"/>
    </location>
</feature>
<organism evidence="2 3">
    <name type="scientific">Durusdinium trenchii</name>
    <dbReference type="NCBI Taxonomy" id="1381693"/>
    <lineage>
        <taxon>Eukaryota</taxon>
        <taxon>Sar</taxon>
        <taxon>Alveolata</taxon>
        <taxon>Dinophyceae</taxon>
        <taxon>Suessiales</taxon>
        <taxon>Symbiodiniaceae</taxon>
        <taxon>Durusdinium</taxon>
    </lineage>
</organism>
<keyword evidence="3" id="KW-1185">Reference proteome</keyword>
<feature type="region of interest" description="Disordered" evidence="1">
    <location>
        <begin position="763"/>
        <end position="795"/>
    </location>
</feature>
<feature type="compositionally biased region" description="Basic and acidic residues" evidence="1">
    <location>
        <begin position="992"/>
        <end position="1005"/>
    </location>
</feature>
<dbReference type="EMBL" id="CAXAMM010028402">
    <property type="protein sequence ID" value="CAK9062735.1"/>
    <property type="molecule type" value="Genomic_DNA"/>
</dbReference>
<accession>A0ABP0NK01</accession>
<feature type="region of interest" description="Disordered" evidence="1">
    <location>
        <begin position="986"/>
        <end position="1046"/>
    </location>
</feature>
<evidence type="ECO:0000256" key="1">
    <source>
        <dbReference type="SAM" id="MobiDB-lite"/>
    </source>
</evidence>
<feature type="region of interest" description="Disordered" evidence="1">
    <location>
        <begin position="393"/>
        <end position="446"/>
    </location>
</feature>
<comment type="caution">
    <text evidence="2">The sequence shown here is derived from an EMBL/GenBank/DDBJ whole genome shotgun (WGS) entry which is preliminary data.</text>
</comment>
<gene>
    <name evidence="2" type="ORF">SCF082_LOCUS32618</name>
</gene>
<feature type="region of interest" description="Disordered" evidence="1">
    <location>
        <begin position="701"/>
        <end position="730"/>
    </location>
</feature>
<feature type="compositionally biased region" description="Basic and acidic residues" evidence="1">
    <location>
        <begin position="1033"/>
        <end position="1046"/>
    </location>
</feature>